<evidence type="ECO:0000313" key="2">
    <source>
        <dbReference type="Proteomes" id="UP000636505"/>
    </source>
</evidence>
<accession>A0A8J7AAC7</accession>
<dbReference type="EMBL" id="JADEXG010000047">
    <property type="protein sequence ID" value="MBE9079090.1"/>
    <property type="molecule type" value="Genomic_DNA"/>
</dbReference>
<name>A0A8J7AAC7_9CYAN</name>
<comment type="caution">
    <text evidence="1">The sequence shown here is derived from an EMBL/GenBank/DDBJ whole genome shotgun (WGS) entry which is preliminary data.</text>
</comment>
<proteinExistence type="predicted"/>
<dbReference type="Proteomes" id="UP000636505">
    <property type="component" value="Unassembled WGS sequence"/>
</dbReference>
<organism evidence="1 2">
    <name type="scientific">Vasconcelosia minhoensis LEGE 07310</name>
    <dbReference type="NCBI Taxonomy" id="915328"/>
    <lineage>
        <taxon>Bacteria</taxon>
        <taxon>Bacillati</taxon>
        <taxon>Cyanobacteriota</taxon>
        <taxon>Cyanophyceae</taxon>
        <taxon>Nodosilineales</taxon>
        <taxon>Cymatolegaceae</taxon>
        <taxon>Vasconcelosia</taxon>
        <taxon>Vasconcelosia minhoensis</taxon>
    </lineage>
</organism>
<reference evidence="1" key="1">
    <citation type="submission" date="2020-10" db="EMBL/GenBank/DDBJ databases">
        <authorList>
            <person name="Castelo-Branco R."/>
            <person name="Eusebio N."/>
            <person name="Adriana R."/>
            <person name="Vieira A."/>
            <person name="Brugerolle De Fraissinette N."/>
            <person name="Rezende De Castro R."/>
            <person name="Schneider M.P."/>
            <person name="Vasconcelos V."/>
            <person name="Leao P.N."/>
        </authorList>
    </citation>
    <scope>NUCLEOTIDE SEQUENCE</scope>
    <source>
        <strain evidence="1">LEGE 07310</strain>
    </source>
</reference>
<dbReference type="AlphaFoldDB" id="A0A8J7AAC7"/>
<sequence>MKSKLTLYEELELLPANSLRPTVKANLLRGLRYFVGQLRQVFVATDEPVVTCRSSSTGEPRFDGYDPVTHQWIGGVSEAEIRIWLEQRYQRTQGVSNTNLRLLGLGRW</sequence>
<evidence type="ECO:0000313" key="1">
    <source>
        <dbReference type="EMBL" id="MBE9079090.1"/>
    </source>
</evidence>
<protein>
    <submittedName>
        <fullName evidence="1">Uncharacterized protein</fullName>
    </submittedName>
</protein>
<keyword evidence="2" id="KW-1185">Reference proteome</keyword>
<gene>
    <name evidence="1" type="ORF">IQ241_17595</name>
</gene>
<dbReference type="RefSeq" id="WP_193909679.1">
    <property type="nucleotide sequence ID" value="NZ_JADEXG010000047.1"/>
</dbReference>